<feature type="non-terminal residue" evidence="2">
    <location>
        <position position="335"/>
    </location>
</feature>
<dbReference type="AlphaFoldDB" id="A0A3M8VBL0"/>
<feature type="region of interest" description="Disordered" evidence="1">
    <location>
        <begin position="246"/>
        <end position="273"/>
    </location>
</feature>
<accession>A0A3M8VBL0</accession>
<dbReference type="RefSeq" id="WP_148082074.1">
    <property type="nucleotide sequence ID" value="NZ_RIBZ01000448.1"/>
</dbReference>
<feature type="compositionally biased region" description="Basic residues" evidence="1">
    <location>
        <begin position="259"/>
        <end position="273"/>
    </location>
</feature>
<evidence type="ECO:0000313" key="3">
    <source>
        <dbReference type="Proteomes" id="UP000275401"/>
    </source>
</evidence>
<protein>
    <submittedName>
        <fullName evidence="2">Uncharacterized protein</fullName>
    </submittedName>
</protein>
<gene>
    <name evidence="2" type="ORF">EEJ42_31490</name>
</gene>
<proteinExistence type="predicted"/>
<name>A0A3M8VBL0_9ACTN</name>
<organism evidence="2 3">
    <name type="scientific">Streptomyces botrytidirepellens</name>
    <dbReference type="NCBI Taxonomy" id="2486417"/>
    <lineage>
        <taxon>Bacteria</taxon>
        <taxon>Bacillati</taxon>
        <taxon>Actinomycetota</taxon>
        <taxon>Actinomycetes</taxon>
        <taxon>Kitasatosporales</taxon>
        <taxon>Streptomycetaceae</taxon>
        <taxon>Streptomyces</taxon>
    </lineage>
</organism>
<sequence>MSTRPRTGQPGTGQFVPLTDGDVYRAEQLRAELADFWGTPYRGVPLGADLTQSMLYTKTGNDIALDPKLAPAHLTLCEQTSIAFDASTVWAAPHAMSHAITEHPLLDGVTDLNSASLARLLPALVAIEKTAAARDGLVYFPHPIHSLSVHPVHALAWQMNGGADTGEPVSLAIHTLTRTSLIPTLLPASVQPEHLATTELSTNSITLLETPHSPTVAMGDTCLWGAPAPETALLLTLAFWALRPPKDQEDERSIPQRANKNKKKRAKGARPKNRRVRIIRESAFTRPATVPTGATRHWNDATLRWQFDETWQWRCPNPAQHRQIIESGGTCPKVK</sequence>
<dbReference type="EMBL" id="RIBZ01000448">
    <property type="protein sequence ID" value="RNG14309.1"/>
    <property type="molecule type" value="Genomic_DNA"/>
</dbReference>
<dbReference type="Proteomes" id="UP000275401">
    <property type="component" value="Unassembled WGS sequence"/>
</dbReference>
<reference evidence="2 3" key="1">
    <citation type="submission" date="2018-11" db="EMBL/GenBank/DDBJ databases">
        <title>The Potential of Streptomyces as Biocontrol Agents against the Tomato grey mould, Botrytis cinerea (Gray mold) Frontiers in Microbiology.</title>
        <authorList>
            <person name="Li D."/>
        </authorList>
    </citation>
    <scope>NUCLEOTIDE SEQUENCE [LARGE SCALE GENOMIC DNA]</scope>
    <source>
        <strain evidence="2 3">NEAU-LD23</strain>
    </source>
</reference>
<evidence type="ECO:0000256" key="1">
    <source>
        <dbReference type="SAM" id="MobiDB-lite"/>
    </source>
</evidence>
<comment type="caution">
    <text evidence="2">The sequence shown here is derived from an EMBL/GenBank/DDBJ whole genome shotgun (WGS) entry which is preliminary data.</text>
</comment>
<keyword evidence="3" id="KW-1185">Reference proteome</keyword>
<evidence type="ECO:0000313" key="2">
    <source>
        <dbReference type="EMBL" id="RNG14309.1"/>
    </source>
</evidence>